<dbReference type="Pfam" id="PF11219">
    <property type="entry name" value="DUF3014"/>
    <property type="match status" value="1"/>
</dbReference>
<reference evidence="2 3" key="2">
    <citation type="submission" date="2020-05" db="EMBL/GenBank/DDBJ databases">
        <authorList>
            <person name="Khan S.A."/>
            <person name="Jeon C.O."/>
            <person name="Chun B.H."/>
        </authorList>
    </citation>
    <scope>NUCLEOTIDE SEQUENCE [LARGE SCALE GENOMIC DNA]</scope>
    <source>
        <strain evidence="2 3">H242</strain>
    </source>
</reference>
<dbReference type="Proteomes" id="UP000500826">
    <property type="component" value="Chromosome"/>
</dbReference>
<sequence>MEVAAQPPEAHEIPDALAGLLGTKAAAGFLQADSFPRRFAATVDSLGREHSPTMLWPVFKTPGRFLVEEREGGTVIAPENAARYTPLVLLAGTIDVAAAVQAYRRMYPLLQQAYRELGFGDRYLNDRVVEVIDRLLRTPDAPEAPRVELPVIRGPVPSPEPGCATGSPTRRSSRSTPARRSSCAWGR</sequence>
<evidence type="ECO:0000313" key="2">
    <source>
        <dbReference type="EMBL" id="QJW85375.1"/>
    </source>
</evidence>
<dbReference type="InterPro" id="IPR021382">
    <property type="entry name" value="DUF3014"/>
</dbReference>
<organism evidence="2 3">
    <name type="scientific">Ramlibacter terrae</name>
    <dbReference type="NCBI Taxonomy" id="2732511"/>
    <lineage>
        <taxon>Bacteria</taxon>
        <taxon>Pseudomonadati</taxon>
        <taxon>Pseudomonadota</taxon>
        <taxon>Betaproteobacteria</taxon>
        <taxon>Burkholderiales</taxon>
        <taxon>Comamonadaceae</taxon>
        <taxon>Ramlibacter</taxon>
    </lineage>
</organism>
<reference evidence="2 3" key="1">
    <citation type="submission" date="2020-05" db="EMBL/GenBank/DDBJ databases">
        <title>Ramlibacter rhizophilus sp. nov., isolated from rhizosphere soil of national flower Mugunghwa from South Korea.</title>
        <authorList>
            <person name="Zheng-Fei Y."/>
            <person name="Huan T."/>
        </authorList>
    </citation>
    <scope>NUCLEOTIDE SEQUENCE [LARGE SCALE GENOMIC DNA]</scope>
    <source>
        <strain evidence="2 3">H242</strain>
    </source>
</reference>
<gene>
    <name evidence="2" type="ORF">HK414_24395</name>
</gene>
<dbReference type="EMBL" id="CP053418">
    <property type="protein sequence ID" value="QJW85375.1"/>
    <property type="molecule type" value="Genomic_DNA"/>
</dbReference>
<feature type="compositionally biased region" description="Low complexity" evidence="1">
    <location>
        <begin position="167"/>
        <end position="187"/>
    </location>
</feature>
<proteinExistence type="predicted"/>
<accession>A0ABX6P5N0</accession>
<feature type="region of interest" description="Disordered" evidence="1">
    <location>
        <begin position="151"/>
        <end position="187"/>
    </location>
</feature>
<evidence type="ECO:0000313" key="3">
    <source>
        <dbReference type="Proteomes" id="UP000500826"/>
    </source>
</evidence>
<evidence type="ECO:0000256" key="1">
    <source>
        <dbReference type="SAM" id="MobiDB-lite"/>
    </source>
</evidence>
<name>A0ABX6P5N0_9BURK</name>
<keyword evidence="3" id="KW-1185">Reference proteome</keyword>
<protein>
    <submittedName>
        <fullName evidence="2">DUF3014 domain-containing protein</fullName>
    </submittedName>
</protein>